<dbReference type="InterPro" id="IPR036278">
    <property type="entry name" value="Sialidase_sf"/>
</dbReference>
<dbReference type="SUPFAM" id="SSF110296">
    <property type="entry name" value="Oligoxyloglucan reducing end-specific cellobiohydrolase"/>
    <property type="match status" value="2"/>
</dbReference>
<name>W0RPJ5_9BACT</name>
<keyword evidence="6" id="KW-1185">Reference proteome</keyword>
<feature type="chain" id="PRO_5004794393" evidence="3">
    <location>
        <begin position="26"/>
        <end position="1111"/>
    </location>
</feature>
<protein>
    <submittedName>
        <fullName evidence="5">BNR repeat-containing glycosyl hydrolase</fullName>
    </submittedName>
</protein>
<dbReference type="KEGG" id="gba:J421_4715"/>
<dbReference type="InParanoid" id="W0RPJ5"/>
<dbReference type="HOGENOM" id="CLU_004847_0_0_0"/>
<dbReference type="Gene3D" id="2.60.40.4070">
    <property type="match status" value="1"/>
</dbReference>
<geneLocation type="plasmid" evidence="5 6">
    <name>1</name>
</geneLocation>
<sequence>MPRATRPFHLAVLLALLAAAPSMLAAQKRPREELRPLAALRVDTATYSRLRWRHVGPEGNRVTSVAGVAGDPNVYYAGAASGGVFKTTDRGIHWSPISDSLPVSSIGAVAVAPSDPNVVWIGTGEAFIRSHISAGWGVWRSTDAGKHWARAGLENTGRISRIVVDPTNPDRAFAASLGFAYGPQQERGVYRTTDGGKSWERVLFVNDSTGVSELAMDPTNPRVLYAGTWQIEIHTWGRTSGGAGGGLWTSRDGGTTWTKLTGHGLPTTPVGKVNVALSGANPSRVYALIEAGDCVPLPNGQETSCGRLWRSDDAAATWRLVNSDIQLAGRTHYYNRFAVMPDNADEAYFANAAWVRTLDGGQTVQDPPPAEVPGGDHHDIWIDPKNANRMAVSHDGGVSITTNRGKSWLQVQLPIAQMYHVTVDNRIPYNLYGNRQDGPSAMCPSNPRVAGFDAYSNTIPRGVCQTVGGGESGWATPDTVDGNLVWSSASGYGSVGGIATLWDRRTNVAHNLDIWPLSTIGWAPDSLRYRFVWNFPLTISPHDHNMVYVGSQHVHVTTDSGRTWRELSPDLTRNDKSRQQRSGGLTPDNIGVEYAGVVFAIAESPVQRGLLWAGTNDGLVHVSRDGGKTWTNVTKNLPSLVEWGTVSSITPSRFDAGTAYLTVDGHQVDDRDPWVYKTTDFGATWRLITGGIPKSPLSYAHTIAEDPVTRGLLYLGTENGIYVSFDDGARWQPLQTNLPHAPVYWITVQPRYHDLVIATYGRGFWILDDVTPLRELASAVPNAPAHLFAPRETYRLRDAEGPFAIFDDPAASQAPPAGAAITYWITKAPNDSAKRAVGAKPDTTKKPPADSVTITIADAAGAVVRTMKGPADAGVGRVWWNLRYDRTREAKLRTSPEYASWFAVGPSGRTAPGVGRLAVLAPPGAYTVKLSYGGTETTRPLVIRKDPNSGGSEAEISAQVALLRAIGKDLDSAVSMINTLETVRGQLASLRTLLADDSARADAHTPVRTAADSLDRRLLGAERRLFQTRITGRGQDDVRWPMRLAEQLVYLGEEIGGSDYGPTQSQRDVATLLHGQLGQVAGDVAALLDRDLAAFNAMLRDRKLQNIIAAQ</sequence>
<dbReference type="PANTHER" id="PTHR43739:SF5">
    <property type="entry name" value="EXO-ALPHA-SIALIDASE"/>
    <property type="match status" value="1"/>
</dbReference>
<dbReference type="RefSeq" id="WP_025413601.1">
    <property type="nucleotide sequence ID" value="NZ_CP007129.1"/>
</dbReference>
<reference evidence="5 6" key="1">
    <citation type="journal article" date="2014" name="Genome Announc.">
        <title>Genome Sequence and Methylome of Soil Bacterium Gemmatirosa kalamazoonensis KBS708T, a Member of the Rarely Cultivated Gemmatimonadetes Phylum.</title>
        <authorList>
            <person name="Debruyn J.M."/>
            <person name="Radosevich M."/>
            <person name="Wommack K.E."/>
            <person name="Polson S.W."/>
            <person name="Hauser L.J."/>
            <person name="Fawaz M.N."/>
            <person name="Korlach J."/>
            <person name="Tsai Y.C."/>
        </authorList>
    </citation>
    <scope>NUCLEOTIDE SEQUENCE [LARGE SCALE GENOMIC DNA]</scope>
    <source>
        <strain evidence="5 6">KBS708</strain>
        <plasmid evidence="6">Plasmid 1</plasmid>
    </source>
</reference>
<dbReference type="Pfam" id="PF15902">
    <property type="entry name" value="Sortilin-Vps10"/>
    <property type="match status" value="1"/>
</dbReference>
<evidence type="ECO:0000259" key="4">
    <source>
        <dbReference type="Pfam" id="PF15902"/>
    </source>
</evidence>
<keyword evidence="3" id="KW-0732">Signal</keyword>
<accession>W0RPJ5</accession>
<dbReference type="Proteomes" id="UP000019151">
    <property type="component" value="Plasmid 1"/>
</dbReference>
<dbReference type="OrthoDB" id="9764804at2"/>
<dbReference type="AlphaFoldDB" id="W0RPJ5"/>
<evidence type="ECO:0000313" key="5">
    <source>
        <dbReference type="EMBL" id="AHG92250.1"/>
    </source>
</evidence>
<evidence type="ECO:0000313" key="6">
    <source>
        <dbReference type="Proteomes" id="UP000019151"/>
    </source>
</evidence>
<keyword evidence="5" id="KW-0378">Hydrolase</keyword>
<evidence type="ECO:0000256" key="2">
    <source>
        <dbReference type="SAM" id="MobiDB-lite"/>
    </source>
</evidence>
<gene>
    <name evidence="5" type="ORF">J421_4715</name>
</gene>
<organism evidence="5 6">
    <name type="scientific">Gemmatirosa kalamazoonensis</name>
    <dbReference type="NCBI Taxonomy" id="861299"/>
    <lineage>
        <taxon>Bacteria</taxon>
        <taxon>Pseudomonadati</taxon>
        <taxon>Gemmatimonadota</taxon>
        <taxon>Gemmatimonadia</taxon>
        <taxon>Gemmatimonadales</taxon>
        <taxon>Gemmatimonadaceae</taxon>
        <taxon>Gemmatirosa</taxon>
    </lineage>
</organism>
<evidence type="ECO:0000256" key="3">
    <source>
        <dbReference type="SAM" id="SignalP"/>
    </source>
</evidence>
<dbReference type="SUPFAM" id="SSF50939">
    <property type="entry name" value="Sialidases"/>
    <property type="match status" value="1"/>
</dbReference>
<feature type="region of interest" description="Disordered" evidence="2">
    <location>
        <begin position="565"/>
        <end position="587"/>
    </location>
</feature>
<dbReference type="CDD" id="cd15482">
    <property type="entry name" value="Sialidase_non-viral"/>
    <property type="match status" value="2"/>
</dbReference>
<dbReference type="InterPro" id="IPR031778">
    <property type="entry name" value="Sortilin_N"/>
</dbReference>
<feature type="compositionally biased region" description="Basic and acidic residues" evidence="2">
    <location>
        <begin position="565"/>
        <end position="578"/>
    </location>
</feature>
<dbReference type="PANTHER" id="PTHR43739">
    <property type="entry name" value="XYLOGLUCANASE (EUROFUNG)"/>
    <property type="match status" value="1"/>
</dbReference>
<dbReference type="InterPro" id="IPR015943">
    <property type="entry name" value="WD40/YVTN_repeat-like_dom_sf"/>
</dbReference>
<dbReference type="EMBL" id="CP007129">
    <property type="protein sequence ID" value="AHG92250.1"/>
    <property type="molecule type" value="Genomic_DNA"/>
</dbReference>
<keyword evidence="1" id="KW-0677">Repeat</keyword>
<feature type="domain" description="Sortilin N-terminal" evidence="4">
    <location>
        <begin position="138"/>
        <end position="261"/>
    </location>
</feature>
<keyword evidence="5" id="KW-0614">Plasmid</keyword>
<feature type="signal peptide" evidence="3">
    <location>
        <begin position="1"/>
        <end position="25"/>
    </location>
</feature>
<dbReference type="GO" id="GO:0010411">
    <property type="term" value="P:xyloglucan metabolic process"/>
    <property type="evidence" value="ECO:0007669"/>
    <property type="project" value="TreeGrafter"/>
</dbReference>
<dbReference type="Gene3D" id="2.130.10.10">
    <property type="entry name" value="YVTN repeat-like/Quinoprotein amine dehydrogenase"/>
    <property type="match status" value="4"/>
</dbReference>
<evidence type="ECO:0000256" key="1">
    <source>
        <dbReference type="ARBA" id="ARBA00022737"/>
    </source>
</evidence>
<dbReference type="GO" id="GO:0016787">
    <property type="term" value="F:hydrolase activity"/>
    <property type="evidence" value="ECO:0007669"/>
    <property type="project" value="UniProtKB-KW"/>
</dbReference>
<dbReference type="InterPro" id="IPR052025">
    <property type="entry name" value="Xyloglucanase_GH74"/>
</dbReference>
<proteinExistence type="predicted"/>